<dbReference type="RefSeq" id="WP_039421059.1">
    <property type="nucleotide sequence ID" value="NZ_JRAI01000054.1"/>
</dbReference>
<dbReference type="PANTHER" id="PTHR37306">
    <property type="entry name" value="COLICIN V PRODUCTION PROTEIN"/>
    <property type="match status" value="1"/>
</dbReference>
<dbReference type="STRING" id="111105.HR09_05375"/>
<dbReference type="PATRIC" id="fig|111105.18.peg.1511"/>
<evidence type="ECO:0000313" key="6">
    <source>
        <dbReference type="EMBL" id="KGN85476.1"/>
    </source>
</evidence>
<dbReference type="GO" id="GO:0009403">
    <property type="term" value="P:toxin biosynthetic process"/>
    <property type="evidence" value="ECO:0007669"/>
    <property type="project" value="InterPro"/>
</dbReference>
<dbReference type="eggNOG" id="COG1286">
    <property type="taxonomic scope" value="Bacteria"/>
</dbReference>
<dbReference type="Pfam" id="PF02674">
    <property type="entry name" value="Colicin_V"/>
    <property type="match status" value="1"/>
</dbReference>
<feature type="transmembrane region" description="Helical" evidence="5">
    <location>
        <begin position="62"/>
        <end position="83"/>
    </location>
</feature>
<feature type="transmembrane region" description="Helical" evidence="5">
    <location>
        <begin position="32"/>
        <end position="56"/>
    </location>
</feature>
<organism evidence="6 7">
    <name type="scientific">Porphyromonas gulae</name>
    <dbReference type="NCBI Taxonomy" id="111105"/>
    <lineage>
        <taxon>Bacteria</taxon>
        <taxon>Pseudomonadati</taxon>
        <taxon>Bacteroidota</taxon>
        <taxon>Bacteroidia</taxon>
        <taxon>Bacteroidales</taxon>
        <taxon>Porphyromonadaceae</taxon>
        <taxon>Porphyromonas</taxon>
    </lineage>
</organism>
<evidence type="ECO:0000313" key="7">
    <source>
        <dbReference type="Proteomes" id="UP000030130"/>
    </source>
</evidence>
<evidence type="ECO:0000256" key="2">
    <source>
        <dbReference type="ARBA" id="ARBA00022692"/>
    </source>
</evidence>
<keyword evidence="2 5" id="KW-0812">Transmembrane</keyword>
<name>A0A0A2F372_9PORP</name>
<comment type="subcellular location">
    <subcellularLocation>
        <location evidence="1">Membrane</location>
        <topology evidence="1">Multi-pass membrane protein</topology>
    </subcellularLocation>
</comment>
<feature type="transmembrane region" description="Helical" evidence="5">
    <location>
        <begin position="95"/>
        <end position="120"/>
    </location>
</feature>
<evidence type="ECO:0000256" key="3">
    <source>
        <dbReference type="ARBA" id="ARBA00022989"/>
    </source>
</evidence>
<dbReference type="PANTHER" id="PTHR37306:SF1">
    <property type="entry name" value="COLICIN V PRODUCTION PROTEIN"/>
    <property type="match status" value="1"/>
</dbReference>
<keyword evidence="3 5" id="KW-1133">Transmembrane helix</keyword>
<dbReference type="AlphaFoldDB" id="A0A0A2F372"/>
<dbReference type="Proteomes" id="UP000030130">
    <property type="component" value="Unassembled WGS sequence"/>
</dbReference>
<keyword evidence="4 5" id="KW-0472">Membrane</keyword>
<accession>A0A0A2F372</accession>
<evidence type="ECO:0000256" key="1">
    <source>
        <dbReference type="ARBA" id="ARBA00004141"/>
    </source>
</evidence>
<comment type="caution">
    <text evidence="6">The sequence shown here is derived from an EMBL/GenBank/DDBJ whole genome shotgun (WGS) entry which is preliminary data.</text>
</comment>
<dbReference type="EMBL" id="JRAI01000054">
    <property type="protein sequence ID" value="KGN85476.1"/>
    <property type="molecule type" value="Genomic_DNA"/>
</dbReference>
<feature type="transmembrane region" description="Helical" evidence="5">
    <location>
        <begin position="6"/>
        <end position="25"/>
    </location>
</feature>
<evidence type="ECO:0000256" key="5">
    <source>
        <dbReference type="SAM" id="Phobius"/>
    </source>
</evidence>
<dbReference type="GO" id="GO:0016020">
    <property type="term" value="C:membrane"/>
    <property type="evidence" value="ECO:0007669"/>
    <property type="project" value="UniProtKB-SubCell"/>
</dbReference>
<dbReference type="OrthoDB" id="9799585at2"/>
<proteinExistence type="predicted"/>
<protein>
    <submittedName>
        <fullName evidence="6">Colicin V production CvpA</fullName>
    </submittedName>
</protein>
<sequence length="163" mass="17436">MNAIDLAILIIMAIGLLKGLFDGIIKQAVSLITIVVATYGCALLAVPIETWIGPFFGLSRGVAHTFALIIGFLAILIIIPMVGNKVSKIVGKTPIGFLNHLAGGIVGIGIAAILMSYLFLIADNVFSRDGTDSDNPSLRNTSMLYDHVKNIVPTFSPHRLFMN</sequence>
<evidence type="ECO:0000256" key="4">
    <source>
        <dbReference type="ARBA" id="ARBA00023136"/>
    </source>
</evidence>
<dbReference type="InterPro" id="IPR003825">
    <property type="entry name" value="Colicin-V_CvpA"/>
</dbReference>
<gene>
    <name evidence="6" type="ORF">HR08_05835</name>
</gene>
<reference evidence="6 7" key="1">
    <citation type="submission" date="2014-08" db="EMBL/GenBank/DDBJ databases">
        <title>Porphyromonas gulae strain:COT-052_OH1451 Genome sequencing.</title>
        <authorList>
            <person name="Wallis C."/>
            <person name="Deusch O."/>
            <person name="O'Flynn C."/>
            <person name="Davis I."/>
            <person name="Jospin G."/>
            <person name="Darling A.E."/>
            <person name="Coil D.A."/>
            <person name="Alexiev A."/>
            <person name="Horsfall A."/>
            <person name="Kirkwood N."/>
            <person name="Harris S."/>
            <person name="Eisen J.A."/>
        </authorList>
    </citation>
    <scope>NUCLEOTIDE SEQUENCE [LARGE SCALE GENOMIC DNA]</scope>
    <source>
        <strain evidence="7">COT-052 OH1451</strain>
    </source>
</reference>